<reference evidence="1 2" key="1">
    <citation type="journal article" date="2015" name="Int. J. Syst. Evol. Microbiol.">
        <title>Hyunsoonleella pacifica sp. nov., isolated from seawater of South Pacific Gyre.</title>
        <authorList>
            <person name="Gao X."/>
            <person name="Zhang Z."/>
            <person name="Dai X."/>
            <person name="Zhang X.H."/>
        </authorList>
    </citation>
    <scope>NUCLEOTIDE SEQUENCE [LARGE SCALE GENOMIC DNA]</scope>
    <source>
        <strain evidence="1 2">SW033</strain>
    </source>
</reference>
<organism evidence="1 2">
    <name type="scientific">Hyunsoonleella pacifica</name>
    <dbReference type="NCBI Taxonomy" id="1080224"/>
    <lineage>
        <taxon>Bacteria</taxon>
        <taxon>Pseudomonadati</taxon>
        <taxon>Bacteroidota</taxon>
        <taxon>Flavobacteriia</taxon>
        <taxon>Flavobacteriales</taxon>
        <taxon>Flavobacteriaceae</taxon>
    </lineage>
</organism>
<dbReference type="RefSeq" id="WP_130938069.1">
    <property type="nucleotide sequence ID" value="NZ_BMEE01000005.1"/>
</dbReference>
<proteinExistence type="predicted"/>
<dbReference type="Proteomes" id="UP000292372">
    <property type="component" value="Unassembled WGS sequence"/>
</dbReference>
<name>A0A4Q9FKI4_9FLAO</name>
<evidence type="ECO:0000313" key="1">
    <source>
        <dbReference type="EMBL" id="TBN13885.1"/>
    </source>
</evidence>
<sequence>MRHITLLLILVSTFIQAQKIKVKKGEVFVDDNKVALIEKEKVKGANNYLKIFDNEKKHLLNAKLVSEESSFFGSKKISNYFIIECLEQKDSIGIEKLGFYLGEKQVVKYLTSIGVLNTNGFDSAKINTVLSETKSKPSFAEEKFQEDLNFIKNVNYVVDRDTSNPIFIEEIKTGTAYSVINNLSITQTKYNIFQGKDLANKVLIGYAYIEKPEIGSVNLIIANSKDTPLGYFDGFKYYTFYPLTKLDVELFKGNPTESIKYFSKVLIENNKL</sequence>
<dbReference type="AlphaFoldDB" id="A0A4Q9FKI4"/>
<dbReference type="EMBL" id="SIRS01000006">
    <property type="protein sequence ID" value="TBN13885.1"/>
    <property type="molecule type" value="Genomic_DNA"/>
</dbReference>
<gene>
    <name evidence="1" type="ORF">EYD46_15445</name>
</gene>
<accession>A0A4Q9FKI4</accession>
<evidence type="ECO:0000313" key="2">
    <source>
        <dbReference type="Proteomes" id="UP000292372"/>
    </source>
</evidence>
<comment type="caution">
    <text evidence="1">The sequence shown here is derived from an EMBL/GenBank/DDBJ whole genome shotgun (WGS) entry which is preliminary data.</text>
</comment>
<keyword evidence="2" id="KW-1185">Reference proteome</keyword>
<protein>
    <submittedName>
        <fullName evidence="1">Uncharacterized protein</fullName>
    </submittedName>
</protein>
<dbReference type="OrthoDB" id="1162322at2"/>